<dbReference type="FunFam" id="3.40.390.10:FF:000002">
    <property type="entry name" value="Disintegrin and metalloproteinase domain-containing protein 22"/>
    <property type="match status" value="1"/>
</dbReference>
<keyword evidence="6 8" id="KW-1015">Disulfide bond</keyword>
<dbReference type="OrthoDB" id="5951731at2759"/>
<dbReference type="InterPro" id="IPR001762">
    <property type="entry name" value="Disintegrin_dom"/>
</dbReference>
<feature type="disulfide bond" evidence="9">
    <location>
        <begin position="337"/>
        <end position="417"/>
    </location>
</feature>
<feature type="compositionally biased region" description="Low complexity" evidence="10">
    <location>
        <begin position="1001"/>
        <end position="1012"/>
    </location>
</feature>
<dbReference type="SMART" id="SM00050">
    <property type="entry name" value="DISIN"/>
    <property type="match status" value="1"/>
</dbReference>
<name>A0A8B8FTR0_9HEMI</name>
<dbReference type="Gene3D" id="3.40.390.10">
    <property type="entry name" value="Collagenase (Catalytic Domain)"/>
    <property type="match status" value="1"/>
</dbReference>
<feature type="transmembrane region" description="Helical" evidence="11">
    <location>
        <begin position="259"/>
        <end position="279"/>
    </location>
</feature>
<dbReference type="AlphaFoldDB" id="A0A8B8FTR0"/>
<keyword evidence="9" id="KW-0862">Zinc</keyword>
<evidence type="ECO:0000256" key="5">
    <source>
        <dbReference type="ARBA" id="ARBA00023136"/>
    </source>
</evidence>
<evidence type="ECO:0000313" key="16">
    <source>
        <dbReference type="RefSeq" id="XP_025414344.1"/>
    </source>
</evidence>
<evidence type="ECO:0000256" key="9">
    <source>
        <dbReference type="PROSITE-ProRule" id="PRU00276"/>
    </source>
</evidence>
<dbReference type="GO" id="GO:0046872">
    <property type="term" value="F:metal ion binding"/>
    <property type="evidence" value="ECO:0007669"/>
    <property type="project" value="UniProtKB-KW"/>
</dbReference>
<evidence type="ECO:0000259" key="13">
    <source>
        <dbReference type="PROSITE" id="PS50214"/>
    </source>
</evidence>
<dbReference type="InterPro" id="IPR034027">
    <property type="entry name" value="Reprolysin_adamalysin"/>
</dbReference>
<comment type="subcellular location">
    <subcellularLocation>
        <location evidence="1">Membrane</location>
        <topology evidence="1">Single-pass membrane protein</topology>
    </subcellularLocation>
</comment>
<dbReference type="GO" id="GO:0006509">
    <property type="term" value="P:membrane protein ectodomain proteolysis"/>
    <property type="evidence" value="ECO:0007669"/>
    <property type="project" value="TreeGrafter"/>
</dbReference>
<feature type="disulfide bond" evidence="8">
    <location>
        <begin position="687"/>
        <end position="696"/>
    </location>
</feature>
<dbReference type="Pfam" id="PF01562">
    <property type="entry name" value="Pep_M12B_propep"/>
    <property type="match status" value="1"/>
</dbReference>
<keyword evidence="4 16" id="KW-0645">Protease</keyword>
<reference evidence="16" key="1">
    <citation type="submission" date="2025-08" db="UniProtKB">
        <authorList>
            <consortium name="RefSeq"/>
        </authorList>
    </citation>
    <scope>IDENTIFICATION</scope>
    <source>
        <tissue evidence="16">Whole body</tissue>
    </source>
</reference>
<keyword evidence="2 11" id="KW-0812">Transmembrane</keyword>
<keyword evidence="4 16" id="KW-0378">Hydrolase</keyword>
<feature type="domain" description="Peptidase M12B" evidence="14">
    <location>
        <begin position="226"/>
        <end position="422"/>
    </location>
</feature>
<evidence type="ECO:0000259" key="14">
    <source>
        <dbReference type="PROSITE" id="PS50215"/>
    </source>
</evidence>
<keyword evidence="5 11" id="KW-0472">Membrane</keyword>
<evidence type="ECO:0000256" key="10">
    <source>
        <dbReference type="SAM" id="MobiDB-lite"/>
    </source>
</evidence>
<dbReference type="Pfam" id="PF08516">
    <property type="entry name" value="ADAM_CR"/>
    <property type="match status" value="1"/>
</dbReference>
<proteinExistence type="predicted"/>
<dbReference type="InterPro" id="IPR024079">
    <property type="entry name" value="MetalloPept_cat_dom_sf"/>
</dbReference>
<feature type="binding site" evidence="9">
    <location>
        <position position="362"/>
    </location>
    <ligand>
        <name>Zn(2+)</name>
        <dbReference type="ChEBI" id="CHEBI:29105"/>
        <note>catalytic</note>
    </ligand>
</feature>
<dbReference type="GO" id="GO:0016020">
    <property type="term" value="C:membrane"/>
    <property type="evidence" value="ECO:0007669"/>
    <property type="project" value="UniProtKB-SubCell"/>
</dbReference>
<evidence type="ECO:0000259" key="12">
    <source>
        <dbReference type="PROSITE" id="PS50026"/>
    </source>
</evidence>
<keyword evidence="4 16" id="KW-0482">Metalloprotease</keyword>
<dbReference type="InterPro" id="IPR002870">
    <property type="entry name" value="Peptidase_M12B_N"/>
</dbReference>
<protein>
    <submittedName>
        <fullName evidence="16">Disintegrin and metalloproteinase domain-containing protein 9</fullName>
    </submittedName>
</protein>
<feature type="domain" description="Disintegrin" evidence="13">
    <location>
        <begin position="428"/>
        <end position="516"/>
    </location>
</feature>
<organism evidence="15 16">
    <name type="scientific">Sipha flava</name>
    <name type="common">yellow sugarcane aphid</name>
    <dbReference type="NCBI Taxonomy" id="143950"/>
    <lineage>
        <taxon>Eukaryota</taxon>
        <taxon>Metazoa</taxon>
        <taxon>Ecdysozoa</taxon>
        <taxon>Arthropoda</taxon>
        <taxon>Hexapoda</taxon>
        <taxon>Insecta</taxon>
        <taxon>Pterygota</taxon>
        <taxon>Neoptera</taxon>
        <taxon>Paraneoptera</taxon>
        <taxon>Hemiptera</taxon>
        <taxon>Sternorrhyncha</taxon>
        <taxon>Aphidomorpha</taxon>
        <taxon>Aphidoidea</taxon>
        <taxon>Aphididae</taxon>
        <taxon>Sipha</taxon>
    </lineage>
</organism>
<dbReference type="InterPro" id="IPR000742">
    <property type="entry name" value="EGF"/>
</dbReference>
<dbReference type="SMART" id="SM00608">
    <property type="entry name" value="ACR"/>
    <property type="match status" value="1"/>
</dbReference>
<feature type="disulfide bond" evidence="8">
    <location>
        <begin position="669"/>
        <end position="679"/>
    </location>
</feature>
<dbReference type="PROSITE" id="PS50214">
    <property type="entry name" value="DISINTEGRIN_2"/>
    <property type="match status" value="1"/>
</dbReference>
<evidence type="ECO:0000256" key="2">
    <source>
        <dbReference type="ARBA" id="ARBA00022692"/>
    </source>
</evidence>
<dbReference type="PROSITE" id="PS50215">
    <property type="entry name" value="ADAM_MEPRO"/>
    <property type="match status" value="1"/>
</dbReference>
<feature type="disulfide bond" evidence="9">
    <location>
        <begin position="379"/>
        <end position="384"/>
    </location>
</feature>
<evidence type="ECO:0000256" key="7">
    <source>
        <dbReference type="PROSITE-ProRule" id="PRU00068"/>
    </source>
</evidence>
<evidence type="ECO:0000256" key="11">
    <source>
        <dbReference type="SAM" id="Phobius"/>
    </source>
</evidence>
<sequence length="1253" mass="138215">MVIYDMLHSKDYWTLPLVRTVVLVFLTLFHVQNICCGITDQIDKQFNTYSFIVPKIVHAKHKREIESTKTNPNGSEHIHGITVKFFDKGKEYIIDLSLNKELIPVGYFEKHQKNGAYVINKPNSDELEFCYYNGKVKNIPNSWAAISTCDGIRGMFFDGSSYHYIENVECDLGNKCHILYRHDDLNTNHTCGFPNTPSEHMPNKIKHERRTKRSLQGPYNQNEKSRFIELVLVVDNEDYKSFNSELPKVYQHTKDIANIINSLFISLNIFVTLVGVVVWTERDSISIVANGDTTLTNFLHYRREYLVKDHPNDNAQLLTKLRFDGGIVGKALKGPICTYEFSGGVNSDHSFVKGVVATTIAHEIGHNLGMEHDTNDCECPDDRCIMAPSSGQLSPKHWSSCSMEYLALAFEHGMDYCLRNKPKRLFGSPVCGNNFVEEGEQCDCGIKELCNNPCCNSETCKLFENATCATGQCCDLKTCNLMPAGLECRSALHECDLPEYCTGESEYCPVNVFKIDGSTCEKKKAFCYEGSCRTHEDQCRLLWGPTGESSLQQCYSFNNQGTITGNCGYNRLNKTYTKCNGENFQCGMLHCDHKNERLEFGMENVSTLSQKFINNNGSLAACRTVIVDLGLNEVDPGLTPDGAKCGENKMCINQKCISISDLRAQNKTCPYDCHGHGICNSMGNCHCNIGYSPPNCDNPGPGGSIDSGPASSPYNKGFITGMYVLTIGSIPLLLAVLLFAYCSKNHHSTTNWTKSNRKMLSNDAEIGNKFNGTVSPSSTLLIDNHKPMVLHKELLGNHKGFSIKPLAAKEQPVASRTPIRPAPSAPPVAITMSNENVTRSERLEIGQPVLDATTSLAVHELMSVPLKPAPPVPTTARPASTIPVDSKNTGCVSGGVGGYPTLRRITSFMKNQKLEEKKPATARANAKFDKDVLKNLEISQPILQNEINVPSEPLPLEADQHKAVVLRAQSLRTANNTKHRPSVPNFGSMRSKRPTSVVVITPAASTSTCSRPTSPPPQPPPPPQSTSIHQGGYQVPRQQSSEAMDRSPTRRPMAADDDDNNTAATRHENIYSVIDESPAAVLRVAEDECAYKVPKSLESSLLGEIVSAIQERNHESIYTSKPATVDWPQQTYENVKPTPTAVAYKQSAEVKLRTIPYGRPDLVQNCDENRSMNCSPDVLDAKQPAAVNVSFSKPVVPTKPTVTTATVGLKKKLSDSRPPSKAVADVHKRYLNGGGGLKKNPLVAPKPSVTSNR</sequence>
<feature type="transmembrane region" description="Helical" evidence="11">
    <location>
        <begin position="12"/>
        <end position="31"/>
    </location>
</feature>
<evidence type="ECO:0000256" key="8">
    <source>
        <dbReference type="PROSITE-ProRule" id="PRU00076"/>
    </source>
</evidence>
<keyword evidence="3 11" id="KW-1133">Transmembrane helix</keyword>
<feature type="region of interest" description="Disordered" evidence="10">
    <location>
        <begin position="971"/>
        <end position="1067"/>
    </location>
</feature>
<evidence type="ECO:0000256" key="3">
    <source>
        <dbReference type="ARBA" id="ARBA00022989"/>
    </source>
</evidence>
<dbReference type="CDD" id="cd04269">
    <property type="entry name" value="ZnMc_adamalysin_II_like"/>
    <property type="match status" value="1"/>
</dbReference>
<feature type="binding site" evidence="9">
    <location>
        <position position="366"/>
    </location>
    <ligand>
        <name>Zn(2+)</name>
        <dbReference type="ChEBI" id="CHEBI:29105"/>
        <note>catalytic</note>
    </ligand>
</feature>
<feature type="compositionally biased region" description="Pro residues" evidence="10">
    <location>
        <begin position="1013"/>
        <end position="1024"/>
    </location>
</feature>
<keyword evidence="15" id="KW-1185">Reference proteome</keyword>
<feature type="domain" description="EGF-like" evidence="12">
    <location>
        <begin position="665"/>
        <end position="697"/>
    </location>
</feature>
<comment type="caution">
    <text evidence="8">Lacks conserved residue(s) required for the propagation of feature annotation.</text>
</comment>
<dbReference type="GeneID" id="112686334"/>
<evidence type="ECO:0000256" key="6">
    <source>
        <dbReference type="ARBA" id="ARBA00023157"/>
    </source>
</evidence>
<dbReference type="CTD" id="3772109"/>
<feature type="region of interest" description="Disordered" evidence="10">
    <location>
        <begin position="1230"/>
        <end position="1253"/>
    </location>
</feature>
<gene>
    <name evidence="16" type="primary">LOC112686334</name>
</gene>
<dbReference type="Pfam" id="PF01421">
    <property type="entry name" value="Reprolysin"/>
    <property type="match status" value="1"/>
</dbReference>
<feature type="disulfide bond" evidence="9">
    <location>
        <begin position="377"/>
        <end position="401"/>
    </location>
</feature>
<keyword evidence="8" id="KW-0245">EGF-like domain</keyword>
<dbReference type="InterPro" id="IPR006586">
    <property type="entry name" value="ADAM_Cys-rich"/>
</dbReference>
<accession>A0A8B8FTR0</accession>
<dbReference type="RefSeq" id="XP_025414344.1">
    <property type="nucleotide sequence ID" value="XM_025558559.1"/>
</dbReference>
<keyword evidence="9" id="KW-0479">Metal-binding</keyword>
<dbReference type="Gene3D" id="4.10.70.10">
    <property type="entry name" value="Disintegrin domain"/>
    <property type="match status" value="1"/>
</dbReference>
<dbReference type="GO" id="GO:0004222">
    <property type="term" value="F:metalloendopeptidase activity"/>
    <property type="evidence" value="ECO:0007669"/>
    <property type="project" value="InterPro"/>
</dbReference>
<dbReference type="SUPFAM" id="SSF57552">
    <property type="entry name" value="Blood coagulation inhibitor (disintegrin)"/>
    <property type="match status" value="1"/>
</dbReference>
<dbReference type="PANTHER" id="PTHR11905:SF159">
    <property type="entry name" value="ADAM METALLOPROTEASE"/>
    <property type="match status" value="1"/>
</dbReference>
<dbReference type="FunFam" id="4.10.70.10:FF:000001">
    <property type="entry name" value="Disintegrin and metalloproteinase domain-containing protein 22"/>
    <property type="match status" value="1"/>
</dbReference>
<dbReference type="PROSITE" id="PS01186">
    <property type="entry name" value="EGF_2"/>
    <property type="match status" value="1"/>
</dbReference>
<dbReference type="InterPro" id="IPR001590">
    <property type="entry name" value="Peptidase_M12B"/>
</dbReference>
<dbReference type="InterPro" id="IPR036436">
    <property type="entry name" value="Disintegrin_dom_sf"/>
</dbReference>
<feature type="binding site" evidence="9">
    <location>
        <position position="372"/>
    </location>
    <ligand>
        <name>Zn(2+)</name>
        <dbReference type="ChEBI" id="CHEBI:29105"/>
        <note>catalytic</note>
    </ligand>
</feature>
<feature type="active site" evidence="9">
    <location>
        <position position="363"/>
    </location>
</feature>
<dbReference type="Proteomes" id="UP000694846">
    <property type="component" value="Unplaced"/>
</dbReference>
<dbReference type="SUPFAM" id="SSF55486">
    <property type="entry name" value="Metalloproteases ('zincins'), catalytic domain"/>
    <property type="match status" value="1"/>
</dbReference>
<dbReference type="PANTHER" id="PTHR11905">
    <property type="entry name" value="ADAM A DISINTEGRIN AND METALLOPROTEASE DOMAIN"/>
    <property type="match status" value="1"/>
</dbReference>
<feature type="disulfide bond" evidence="7">
    <location>
        <begin position="488"/>
        <end position="508"/>
    </location>
</feature>
<evidence type="ECO:0000256" key="4">
    <source>
        <dbReference type="ARBA" id="ARBA00023049"/>
    </source>
</evidence>
<evidence type="ECO:0000313" key="15">
    <source>
        <dbReference type="Proteomes" id="UP000694846"/>
    </source>
</evidence>
<evidence type="ECO:0000256" key="1">
    <source>
        <dbReference type="ARBA" id="ARBA00004167"/>
    </source>
</evidence>
<dbReference type="PROSITE" id="PS50026">
    <property type="entry name" value="EGF_3"/>
    <property type="match status" value="1"/>
</dbReference>
<dbReference type="Pfam" id="PF00200">
    <property type="entry name" value="Disintegrin"/>
    <property type="match status" value="1"/>
</dbReference>